<evidence type="ECO:0000313" key="2">
    <source>
        <dbReference type="EMBL" id="MFD2523321.1"/>
    </source>
</evidence>
<gene>
    <name evidence="2" type="ORF">ACFSR2_20655</name>
</gene>
<evidence type="ECO:0000256" key="1">
    <source>
        <dbReference type="SAM" id="Coils"/>
    </source>
</evidence>
<dbReference type="Proteomes" id="UP001597510">
    <property type="component" value="Unassembled WGS sequence"/>
</dbReference>
<feature type="coiled-coil region" evidence="1">
    <location>
        <begin position="96"/>
        <end position="123"/>
    </location>
</feature>
<name>A0ABW5JBZ3_9BACT</name>
<evidence type="ECO:0000313" key="3">
    <source>
        <dbReference type="Proteomes" id="UP001597510"/>
    </source>
</evidence>
<reference evidence="3" key="1">
    <citation type="journal article" date="2019" name="Int. J. Syst. Evol. Microbiol.">
        <title>The Global Catalogue of Microorganisms (GCM) 10K type strain sequencing project: providing services to taxonomists for standard genome sequencing and annotation.</title>
        <authorList>
            <consortium name="The Broad Institute Genomics Platform"/>
            <consortium name="The Broad Institute Genome Sequencing Center for Infectious Disease"/>
            <person name="Wu L."/>
            <person name="Ma J."/>
        </authorList>
    </citation>
    <scope>NUCLEOTIDE SEQUENCE [LARGE SCALE GENOMIC DNA]</scope>
    <source>
        <strain evidence="3">KCTC 52344</strain>
    </source>
</reference>
<keyword evidence="1" id="KW-0175">Coiled coil</keyword>
<dbReference type="EMBL" id="JBHULC010000033">
    <property type="protein sequence ID" value="MFD2523321.1"/>
    <property type="molecule type" value="Genomic_DNA"/>
</dbReference>
<proteinExistence type="predicted"/>
<sequence>MNKFKLISIILAIAASVAGTIWVQSTFRKLKENKALLQENKLLKAEKKTLTDSLKLHKEWLAKSLIDTRNATELHAISKGMTASFQSVVSIMRDSVIKINKDRARLDAKVLELQKELQQARKKRKFL</sequence>
<dbReference type="RefSeq" id="WP_340240706.1">
    <property type="nucleotide sequence ID" value="NZ_JBBEWC010000024.1"/>
</dbReference>
<comment type="caution">
    <text evidence="2">The sequence shown here is derived from an EMBL/GenBank/DDBJ whole genome shotgun (WGS) entry which is preliminary data.</text>
</comment>
<protein>
    <submittedName>
        <fullName evidence="2">Uncharacterized protein</fullName>
    </submittedName>
</protein>
<keyword evidence="3" id="KW-1185">Reference proteome</keyword>
<organism evidence="2 3">
    <name type="scientific">Emticicia soli</name>
    <dbReference type="NCBI Taxonomy" id="2027878"/>
    <lineage>
        <taxon>Bacteria</taxon>
        <taxon>Pseudomonadati</taxon>
        <taxon>Bacteroidota</taxon>
        <taxon>Cytophagia</taxon>
        <taxon>Cytophagales</taxon>
        <taxon>Leadbetterellaceae</taxon>
        <taxon>Emticicia</taxon>
    </lineage>
</organism>
<accession>A0ABW5JBZ3</accession>